<keyword evidence="1" id="KW-1133">Transmembrane helix</keyword>
<sequence length="898" mass="100050">IAMVGIKVRPSPPHGQPRHQTVISRLLETYHKGKSCWNHFQIGHRERYSVERMLALRDYCQRVSMLRVVLVCSLAPLPAFTVAILIECIPLASPSDGWRANYAFWIRLFLSSFPMAIGGVLQVKQVLPPGIISTKVTVGVGFGTAIEYVVCALTLAASWESPVPFGYVVMVGPFVLLFMGSFGLAIQLFSINSALRHQIVPRLSVLAAQGLLAACYPPFFALSGLQQAAFVLVLPLIKMLNKQYIAKQCAHLQEYVGPMIIFSVDVCNVLYSVICMQTAVSSITTLFMVSSDVTFIVAALSSMHYRANKSQRSLLKDKNYLHVLPGLARQALRSTETPIRVCAPFPLPLSVDSKELMSELCGESNDASHVRSVVPVTFRRQSSLSDIRHLAGNTCTKDDADFTPAFLTGNWQFQVSLIKPRASINFIPKSRLPKIKVPRRSESLIATTTKRVLSPKIDSQMLRKHAAEEIQDALQVLFHSEYILLSEYVECVLPVVYATYLALLYRLPTAAYYPHMRSITSDTLHTILENMALYGLVEFASFIGASFLLKRKFGFSPLYQVAFVLETQAQTLQSLLFVWVLCVLQFTLAHNVKFIALAALLNRTHCMLHYDEGVDLDAPFNSKVHPVALERPQLLAVVTDRFDRAFQAAGDYWSLLQVGHQARYSIQRLLSLRDYCERTSPMRVFFVCVLSLAPSFTMATLVECIPLRPPDEGWKANYAFWIRLYVSSLPIAFGAVFQVKEMIEPRVMSRTGVVVTGIGSCTCYVVLTILIAVLWKFPTPFGYVLTIAPFVLFYMIFFILSIGPSVLRNSPVLRHQLSSQMTVIAAQGALAIAYPTFSAIFNQLSATQQSIFIFVLPLVKFSVKQVIAKASAHLKECVGLIVVFSVDVCNVLYVVVSN</sequence>
<feature type="transmembrane region" description="Helical" evidence="1">
    <location>
        <begin position="684"/>
        <end position="708"/>
    </location>
</feature>
<feature type="transmembrane region" description="Helical" evidence="1">
    <location>
        <begin position="878"/>
        <end position="896"/>
    </location>
</feature>
<organism evidence="2 3">
    <name type="scientific">Phytophthora infestans</name>
    <name type="common">Potato late blight agent</name>
    <name type="synonym">Botrytis infestans</name>
    <dbReference type="NCBI Taxonomy" id="4787"/>
    <lineage>
        <taxon>Eukaryota</taxon>
        <taxon>Sar</taxon>
        <taxon>Stramenopiles</taxon>
        <taxon>Oomycota</taxon>
        <taxon>Peronosporomycetes</taxon>
        <taxon>Peronosporales</taxon>
        <taxon>Peronosporaceae</taxon>
        <taxon>Phytophthora</taxon>
    </lineage>
</organism>
<feature type="transmembrane region" description="Helical" evidence="1">
    <location>
        <begin position="576"/>
        <end position="601"/>
    </location>
</feature>
<feature type="transmembrane region" description="Helical" evidence="1">
    <location>
        <begin position="136"/>
        <end position="159"/>
    </location>
</feature>
<gene>
    <name evidence="2" type="ORF">GN958_ATG17337</name>
</gene>
<feature type="non-terminal residue" evidence="2">
    <location>
        <position position="1"/>
    </location>
</feature>
<keyword evidence="1" id="KW-0812">Transmembrane</keyword>
<comment type="caution">
    <text evidence="2">The sequence shown here is derived from an EMBL/GenBank/DDBJ whole genome shotgun (WGS) entry which is preliminary data.</text>
</comment>
<dbReference type="Proteomes" id="UP000704712">
    <property type="component" value="Unassembled WGS sequence"/>
</dbReference>
<protein>
    <recommendedName>
        <fullName evidence="4">Transmembrane protein</fullName>
    </recommendedName>
</protein>
<feature type="transmembrane region" description="Helical" evidence="1">
    <location>
        <begin position="104"/>
        <end position="124"/>
    </location>
</feature>
<feature type="transmembrane region" description="Helical" evidence="1">
    <location>
        <begin position="68"/>
        <end position="92"/>
    </location>
</feature>
<dbReference type="AlphaFoldDB" id="A0A8S9TXI5"/>
<dbReference type="EMBL" id="JAACNO010002377">
    <property type="protein sequence ID" value="KAF4133485.1"/>
    <property type="molecule type" value="Genomic_DNA"/>
</dbReference>
<feature type="transmembrane region" description="Helical" evidence="1">
    <location>
        <begin position="165"/>
        <end position="187"/>
    </location>
</feature>
<feature type="transmembrane region" description="Helical" evidence="1">
    <location>
        <begin position="199"/>
        <end position="219"/>
    </location>
</feature>
<feature type="transmembrane region" description="Helical" evidence="1">
    <location>
        <begin position="781"/>
        <end position="800"/>
    </location>
</feature>
<proteinExistence type="predicted"/>
<name>A0A8S9TXI5_PHYIN</name>
<feature type="transmembrane region" description="Helical" evidence="1">
    <location>
        <begin position="720"/>
        <end position="739"/>
    </location>
</feature>
<evidence type="ECO:0000313" key="2">
    <source>
        <dbReference type="EMBL" id="KAF4133485.1"/>
    </source>
</evidence>
<evidence type="ECO:0008006" key="4">
    <source>
        <dbReference type="Google" id="ProtNLM"/>
    </source>
</evidence>
<accession>A0A8S9TXI5</accession>
<reference evidence="2" key="1">
    <citation type="submission" date="2020-03" db="EMBL/GenBank/DDBJ databases">
        <title>Hybrid Assembly of Korean Phytophthora infestans isolates.</title>
        <authorList>
            <person name="Prokchorchik M."/>
            <person name="Lee Y."/>
            <person name="Seo J."/>
            <person name="Cho J.-H."/>
            <person name="Park Y.-E."/>
            <person name="Jang D.-C."/>
            <person name="Im J.-S."/>
            <person name="Choi J.-G."/>
            <person name="Park H.-J."/>
            <person name="Lee G.-B."/>
            <person name="Lee Y.-G."/>
            <person name="Hong S.-Y."/>
            <person name="Cho K."/>
            <person name="Sohn K.H."/>
        </authorList>
    </citation>
    <scope>NUCLEOTIDE SEQUENCE</scope>
    <source>
        <strain evidence="2">KR_2_A2</strain>
    </source>
</reference>
<feature type="transmembrane region" description="Helical" evidence="1">
    <location>
        <begin position="751"/>
        <end position="775"/>
    </location>
</feature>
<evidence type="ECO:0000313" key="3">
    <source>
        <dbReference type="Proteomes" id="UP000704712"/>
    </source>
</evidence>
<feature type="transmembrane region" description="Helical" evidence="1">
    <location>
        <begin position="531"/>
        <end position="549"/>
    </location>
</feature>
<keyword evidence="1" id="KW-0472">Membrane</keyword>
<evidence type="ECO:0000256" key="1">
    <source>
        <dbReference type="SAM" id="Phobius"/>
    </source>
</evidence>